<dbReference type="Pfam" id="PF00877">
    <property type="entry name" value="NLPC_P60"/>
    <property type="match status" value="1"/>
</dbReference>
<feature type="chain" id="PRO_5017970630" description="NlpC/P60 domain-containing protein" evidence="8">
    <location>
        <begin position="31"/>
        <end position="371"/>
    </location>
</feature>
<reference evidence="11" key="1">
    <citation type="submission" date="2018-11" db="EMBL/GenBank/DDBJ databases">
        <title>Comparative genomics of Parolsenella catena and Libanicoccus massiliensis: Reclassification of Libanicoccus massiliensis as Parolsenella massiliensis comb. nov.</title>
        <authorList>
            <person name="Sakamoto M."/>
            <person name="Ikeyama N."/>
            <person name="Murakami T."/>
            <person name="Mori H."/>
            <person name="Yuki M."/>
            <person name="Ohkuma M."/>
        </authorList>
    </citation>
    <scope>NUCLEOTIDE SEQUENCE [LARGE SCALE GENOMIC DNA]</scope>
    <source>
        <strain evidence="11">JCM 31932</strain>
    </source>
</reference>
<dbReference type="Pfam" id="PF24568">
    <property type="entry name" value="CC_PcsB"/>
    <property type="match status" value="1"/>
</dbReference>
<keyword evidence="2" id="KW-0645">Protease</keyword>
<dbReference type="PROSITE" id="PS51935">
    <property type="entry name" value="NLPC_P60"/>
    <property type="match status" value="1"/>
</dbReference>
<feature type="domain" description="NlpC/P60" evidence="9">
    <location>
        <begin position="262"/>
        <end position="371"/>
    </location>
</feature>
<dbReference type="InterPro" id="IPR057309">
    <property type="entry name" value="PcsB_CC"/>
</dbReference>
<keyword evidence="4" id="KW-0378">Hydrolase</keyword>
<evidence type="ECO:0000256" key="2">
    <source>
        <dbReference type="ARBA" id="ARBA00022670"/>
    </source>
</evidence>
<dbReference type="KEGG" id="pcat:Pcatena_11470"/>
<accession>A0A3G9KA80</accession>
<comment type="similarity">
    <text evidence="1">Belongs to the peptidase C40 family.</text>
</comment>
<keyword evidence="6" id="KW-0175">Coiled coil</keyword>
<dbReference type="GO" id="GO:0008234">
    <property type="term" value="F:cysteine-type peptidase activity"/>
    <property type="evidence" value="ECO:0007669"/>
    <property type="project" value="UniProtKB-KW"/>
</dbReference>
<evidence type="ECO:0000313" key="11">
    <source>
        <dbReference type="Proteomes" id="UP000273154"/>
    </source>
</evidence>
<protein>
    <recommendedName>
        <fullName evidence="9">NlpC/P60 domain-containing protein</fullName>
    </recommendedName>
</protein>
<dbReference type="EMBL" id="AP019367">
    <property type="protein sequence ID" value="BBH50560.1"/>
    <property type="molecule type" value="Genomic_DNA"/>
</dbReference>
<evidence type="ECO:0000256" key="6">
    <source>
        <dbReference type="SAM" id="Coils"/>
    </source>
</evidence>
<evidence type="ECO:0000256" key="7">
    <source>
        <dbReference type="SAM" id="MobiDB-lite"/>
    </source>
</evidence>
<dbReference type="RefSeq" id="WP_126422482.1">
    <property type="nucleotide sequence ID" value="NZ_AP019367.1"/>
</dbReference>
<keyword evidence="11" id="KW-1185">Reference proteome</keyword>
<dbReference type="Gene3D" id="6.10.250.3150">
    <property type="match status" value="1"/>
</dbReference>
<evidence type="ECO:0000256" key="1">
    <source>
        <dbReference type="ARBA" id="ARBA00007074"/>
    </source>
</evidence>
<feature type="coiled-coil region" evidence="6">
    <location>
        <begin position="33"/>
        <end position="88"/>
    </location>
</feature>
<dbReference type="OrthoDB" id="9815778at2"/>
<keyword evidence="3 8" id="KW-0732">Signal</keyword>
<evidence type="ECO:0000256" key="5">
    <source>
        <dbReference type="ARBA" id="ARBA00022807"/>
    </source>
</evidence>
<name>A0A3G9KA80_9ACTN</name>
<dbReference type="Gene3D" id="3.90.1720.10">
    <property type="entry name" value="endopeptidase domain like (from Nostoc punctiforme)"/>
    <property type="match status" value="1"/>
</dbReference>
<evidence type="ECO:0000313" key="10">
    <source>
        <dbReference type="EMBL" id="BBH50560.1"/>
    </source>
</evidence>
<evidence type="ECO:0000256" key="8">
    <source>
        <dbReference type="SAM" id="SignalP"/>
    </source>
</evidence>
<feature type="signal peptide" evidence="8">
    <location>
        <begin position="1"/>
        <end position="30"/>
    </location>
</feature>
<dbReference type="SUPFAM" id="SSF54001">
    <property type="entry name" value="Cysteine proteinases"/>
    <property type="match status" value="1"/>
</dbReference>
<dbReference type="GO" id="GO:0006508">
    <property type="term" value="P:proteolysis"/>
    <property type="evidence" value="ECO:0007669"/>
    <property type="project" value="UniProtKB-KW"/>
</dbReference>
<dbReference type="AlphaFoldDB" id="A0A3G9KA80"/>
<dbReference type="PANTHER" id="PTHR47053:SF1">
    <property type="entry name" value="MUREIN DD-ENDOPEPTIDASE MEPH-RELATED"/>
    <property type="match status" value="1"/>
</dbReference>
<dbReference type="Proteomes" id="UP000273154">
    <property type="component" value="Chromosome"/>
</dbReference>
<evidence type="ECO:0000256" key="3">
    <source>
        <dbReference type="ARBA" id="ARBA00022729"/>
    </source>
</evidence>
<dbReference type="InterPro" id="IPR000064">
    <property type="entry name" value="NLP_P60_dom"/>
</dbReference>
<evidence type="ECO:0000259" key="9">
    <source>
        <dbReference type="PROSITE" id="PS51935"/>
    </source>
</evidence>
<feature type="compositionally biased region" description="Low complexity" evidence="7">
    <location>
        <begin position="220"/>
        <end position="238"/>
    </location>
</feature>
<sequence>MRIRTHLARATVAVALGATVLTGLPTLAVADTSEQLQAKLDEANAHLNDLYSQAEQVSEQVNQTQVDLDNTNAEIEQKQSELSEAQETLGKRVSSNYKTGGVSLASILFDSTSFEDLVNRVTYASKVSDSDAQIIQQVKDIQNELNEKQSQQQQLLADQQTQQAELNDKVNEAQSYVSSLDQQVQDALAKEQAEREAQQEAERKAAEEKAAQENNYVSEGNANAGNTNSNANTNTNTNNGGGSSNSGNSGSNGSSGGSSLGSGARNTIISTAYSKIGCGYVYGASGPSNYDCSGLVQACYAAAGIYVPHSSVSLAGYCNKPASQAEPGDIVWTPGHVGIYIGGGTTIEAMNPSVGVTYGSLSSFQRAGSPA</sequence>
<dbReference type="InterPro" id="IPR051202">
    <property type="entry name" value="Peptidase_C40"/>
</dbReference>
<gene>
    <name evidence="10" type="ORF">Pcatena_11470</name>
</gene>
<keyword evidence="5" id="KW-0788">Thiol protease</keyword>
<feature type="region of interest" description="Disordered" evidence="7">
    <location>
        <begin position="187"/>
        <end position="260"/>
    </location>
</feature>
<evidence type="ECO:0000256" key="4">
    <source>
        <dbReference type="ARBA" id="ARBA00022801"/>
    </source>
</evidence>
<organism evidence="10 11">
    <name type="scientific">Parolsenella catena</name>
    <dbReference type="NCBI Taxonomy" id="2003188"/>
    <lineage>
        <taxon>Bacteria</taxon>
        <taxon>Bacillati</taxon>
        <taxon>Actinomycetota</taxon>
        <taxon>Coriobacteriia</taxon>
        <taxon>Coriobacteriales</taxon>
        <taxon>Atopobiaceae</taxon>
        <taxon>Parolsenella</taxon>
    </lineage>
</organism>
<dbReference type="InterPro" id="IPR038765">
    <property type="entry name" value="Papain-like_cys_pep_sf"/>
</dbReference>
<dbReference type="PANTHER" id="PTHR47053">
    <property type="entry name" value="MUREIN DD-ENDOPEPTIDASE MEPH-RELATED"/>
    <property type="match status" value="1"/>
</dbReference>
<feature type="compositionally biased region" description="Basic and acidic residues" evidence="7">
    <location>
        <begin position="188"/>
        <end position="211"/>
    </location>
</feature>
<proteinExistence type="inferred from homology"/>
<dbReference type="GeneID" id="88849286"/>